<name>A0A6M3M9K2_9ZZZZ</name>
<protein>
    <submittedName>
        <fullName evidence="2">Uncharacterized protein</fullName>
    </submittedName>
</protein>
<gene>
    <name evidence="1" type="ORF">MM171A00973_0020</name>
    <name evidence="2" type="ORF">MM171B00522_0008</name>
</gene>
<evidence type="ECO:0000313" key="1">
    <source>
        <dbReference type="EMBL" id="QJA99535.1"/>
    </source>
</evidence>
<dbReference type="AlphaFoldDB" id="A0A6M3M9K2"/>
<evidence type="ECO:0000313" key="2">
    <source>
        <dbReference type="EMBL" id="QJB03928.1"/>
    </source>
</evidence>
<dbReference type="EMBL" id="MT143655">
    <property type="protein sequence ID" value="QJA99535.1"/>
    <property type="molecule type" value="Genomic_DNA"/>
</dbReference>
<sequence length="110" mass="12448">MTKEKKKHKNIDGMIEELENVVEGGRNDIESYRYLKKLSETDRISKEQADKAMEVTCYGHFAGCCGPEKGCPIHLSVCEALGVDPVELFQVKKYAVDAWLKEKLCTHKGE</sequence>
<dbReference type="EMBL" id="MT143866">
    <property type="protein sequence ID" value="QJB03928.1"/>
    <property type="molecule type" value="Genomic_DNA"/>
</dbReference>
<accession>A0A6M3M9K2</accession>
<proteinExistence type="predicted"/>
<reference evidence="2" key="1">
    <citation type="submission" date="2020-03" db="EMBL/GenBank/DDBJ databases">
        <title>The deep terrestrial virosphere.</title>
        <authorList>
            <person name="Holmfeldt K."/>
            <person name="Nilsson E."/>
            <person name="Simone D."/>
            <person name="Lopez-Fernandez M."/>
            <person name="Wu X."/>
            <person name="de Brujin I."/>
            <person name="Lundin D."/>
            <person name="Andersson A."/>
            <person name="Bertilsson S."/>
            <person name="Dopson M."/>
        </authorList>
    </citation>
    <scope>NUCLEOTIDE SEQUENCE</scope>
    <source>
        <strain evidence="1">MM171A00973</strain>
        <strain evidence="2">MM171B00522</strain>
    </source>
</reference>
<organism evidence="2">
    <name type="scientific">viral metagenome</name>
    <dbReference type="NCBI Taxonomy" id="1070528"/>
    <lineage>
        <taxon>unclassified sequences</taxon>
        <taxon>metagenomes</taxon>
        <taxon>organismal metagenomes</taxon>
    </lineage>
</organism>